<dbReference type="OrthoDB" id="9981319at2759"/>
<dbReference type="EMBL" id="JAGMVJ010000007">
    <property type="protein sequence ID" value="KAH7089261.1"/>
    <property type="molecule type" value="Genomic_DNA"/>
</dbReference>
<dbReference type="AlphaFoldDB" id="A0A8K0RBR6"/>
<evidence type="ECO:0000313" key="2">
    <source>
        <dbReference type="EMBL" id="KAH7089261.1"/>
    </source>
</evidence>
<proteinExistence type="predicted"/>
<dbReference type="InterPro" id="IPR014347">
    <property type="entry name" value="Tautomerase/MIF_sf"/>
</dbReference>
<reference evidence="2" key="1">
    <citation type="journal article" date="2021" name="Nat. Commun.">
        <title>Genetic determinants of endophytism in the Arabidopsis root mycobiome.</title>
        <authorList>
            <person name="Mesny F."/>
            <person name="Miyauchi S."/>
            <person name="Thiergart T."/>
            <person name="Pickel B."/>
            <person name="Atanasova L."/>
            <person name="Karlsson M."/>
            <person name="Huettel B."/>
            <person name="Barry K.W."/>
            <person name="Haridas S."/>
            <person name="Chen C."/>
            <person name="Bauer D."/>
            <person name="Andreopoulos W."/>
            <person name="Pangilinan J."/>
            <person name="LaButti K."/>
            <person name="Riley R."/>
            <person name="Lipzen A."/>
            <person name="Clum A."/>
            <person name="Drula E."/>
            <person name="Henrissat B."/>
            <person name="Kohler A."/>
            <person name="Grigoriev I.V."/>
            <person name="Martin F.M."/>
            <person name="Hacquard S."/>
        </authorList>
    </citation>
    <scope>NUCLEOTIDE SEQUENCE</scope>
    <source>
        <strain evidence="2">MPI-SDFR-AT-0120</strain>
    </source>
</reference>
<comment type="caution">
    <text evidence="2">The sequence shown here is derived from an EMBL/GenBank/DDBJ whole genome shotgun (WGS) entry which is preliminary data.</text>
</comment>
<evidence type="ECO:0000313" key="3">
    <source>
        <dbReference type="Proteomes" id="UP000813461"/>
    </source>
</evidence>
<name>A0A8K0RBR6_9PLEO</name>
<dbReference type="Proteomes" id="UP000813461">
    <property type="component" value="Unassembled WGS sequence"/>
</dbReference>
<keyword evidence="3" id="KW-1185">Reference proteome</keyword>
<organism evidence="2 3">
    <name type="scientific">Paraphoma chrysanthemicola</name>
    <dbReference type="NCBI Taxonomy" id="798071"/>
    <lineage>
        <taxon>Eukaryota</taxon>
        <taxon>Fungi</taxon>
        <taxon>Dikarya</taxon>
        <taxon>Ascomycota</taxon>
        <taxon>Pezizomycotina</taxon>
        <taxon>Dothideomycetes</taxon>
        <taxon>Pleosporomycetidae</taxon>
        <taxon>Pleosporales</taxon>
        <taxon>Pleosporineae</taxon>
        <taxon>Phaeosphaeriaceae</taxon>
        <taxon>Paraphoma</taxon>
    </lineage>
</organism>
<dbReference type="Pfam" id="PF14832">
    <property type="entry name" value="Tautomerase_3"/>
    <property type="match status" value="1"/>
</dbReference>
<accession>A0A8K0RBR6</accession>
<gene>
    <name evidence="2" type="ORF">FB567DRAFT_328829</name>
</gene>
<sequence length="162" mass="17900">MPHYMIYHSHPLDSAQQQAIANGITDLHCKLFSAPSAFVNISFLPAPKTYVARSPSATNFIHAHLRPRGPAFTPQLHSLLHGIKALWHEVVGGTGEGRIDDTRGLHNVFLFEDLSAGMEQGFVLPKAGEEEAWKESNWGDFVARREKGDESVGRLMEELGGK</sequence>
<protein>
    <recommendedName>
        <fullName evidence="1">Tautomerase cis-CaaD-like domain-containing protein</fullName>
    </recommendedName>
</protein>
<evidence type="ECO:0000259" key="1">
    <source>
        <dbReference type="Pfam" id="PF14832"/>
    </source>
</evidence>
<dbReference type="InterPro" id="IPR028116">
    <property type="entry name" value="Cis-CaaD-like"/>
</dbReference>
<feature type="domain" description="Tautomerase cis-CaaD-like" evidence="1">
    <location>
        <begin position="1"/>
        <end position="137"/>
    </location>
</feature>
<dbReference type="Gene3D" id="3.30.429.10">
    <property type="entry name" value="Macrophage Migration Inhibitory Factor"/>
    <property type="match status" value="1"/>
</dbReference>